<comment type="caution">
    <text evidence="8">The sequence shown here is derived from an EMBL/GenBank/DDBJ whole genome shotgun (WGS) entry which is preliminary data.</text>
</comment>
<dbReference type="GO" id="GO:0004502">
    <property type="term" value="F:kynurenine 3-monooxygenase activity"/>
    <property type="evidence" value="ECO:0007669"/>
    <property type="project" value="TreeGrafter"/>
</dbReference>
<dbReference type="GO" id="GO:0071949">
    <property type="term" value="F:FAD binding"/>
    <property type="evidence" value="ECO:0007669"/>
    <property type="project" value="InterPro"/>
</dbReference>
<evidence type="ECO:0000256" key="1">
    <source>
        <dbReference type="ARBA" id="ARBA00001974"/>
    </source>
</evidence>
<dbReference type="SUPFAM" id="SSF51905">
    <property type="entry name" value="FAD/NAD(P)-binding domain"/>
    <property type="match status" value="1"/>
</dbReference>
<dbReference type="PRINTS" id="PR00420">
    <property type="entry name" value="RNGMNOXGNASE"/>
</dbReference>
<dbReference type="PANTHER" id="PTHR46028:SF2">
    <property type="entry name" value="KYNURENINE 3-MONOOXYGENASE"/>
    <property type="match status" value="1"/>
</dbReference>
<keyword evidence="3" id="KW-0274">FAD</keyword>
<evidence type="ECO:0000256" key="4">
    <source>
        <dbReference type="ARBA" id="ARBA00022857"/>
    </source>
</evidence>
<comment type="cofactor">
    <cofactor evidence="1">
        <name>FAD</name>
        <dbReference type="ChEBI" id="CHEBI:57692"/>
    </cofactor>
</comment>
<evidence type="ECO:0000259" key="7">
    <source>
        <dbReference type="Pfam" id="PF01494"/>
    </source>
</evidence>
<evidence type="ECO:0000313" key="8">
    <source>
        <dbReference type="EMBL" id="GMI45859.1"/>
    </source>
</evidence>
<dbReference type="EMBL" id="BRYA01000269">
    <property type="protein sequence ID" value="GMI45859.1"/>
    <property type="molecule type" value="Genomic_DNA"/>
</dbReference>
<organism evidence="8 9">
    <name type="scientific">Triparma columacea</name>
    <dbReference type="NCBI Taxonomy" id="722753"/>
    <lineage>
        <taxon>Eukaryota</taxon>
        <taxon>Sar</taxon>
        <taxon>Stramenopiles</taxon>
        <taxon>Ochrophyta</taxon>
        <taxon>Bolidophyceae</taxon>
        <taxon>Parmales</taxon>
        <taxon>Triparmaceae</taxon>
        <taxon>Triparma</taxon>
    </lineage>
</organism>
<evidence type="ECO:0000256" key="6">
    <source>
        <dbReference type="ARBA" id="ARBA00023033"/>
    </source>
</evidence>
<sequence>MLLISYLSPSTALNVAIVGSGPAGLASALSLSRLLPSANITIVDSSPDPSAYDPTRSFLYLLDSRGQKWTNNFISSSSSSSSRSPSIALEDIGIPSTDFKLSVLEVREAKPPVSLPIVDKENRKKSTPYWIQRGHFVKLLSTLLPPTVASHSSVTLNSIVRQPSTDSYILSCTKISSAGENSIMTLNADLVVGADGVNSKVRELSHPPSSKSLKISKSPAGGLHFKSLQIKSTFSGYNSTHSTDLSMAYAVRPFLTGDLTSLRLGILPVLPSAGAVLNVSVPTTRPANVVTRPDHDITGCETGEEVEDLMRRNFPQLNWDGGGVVEEGEFERFAKSKPVWFPHPQRSTQLSFTKTGDGGGSGIVLIGDSAHSFPPDIGQGVNAALMDVLELEGCLERAGCRGKEGIGEALNEYERRRMPEVKALVELCRIANPYQYSQTGTWARVGKRLWAINFALRLLLSKATGGLLKPNAFYAMQKEESYVKVLNGCRRTTAFIYAALAAAAWRCARILY</sequence>
<evidence type="ECO:0000313" key="9">
    <source>
        <dbReference type="Proteomes" id="UP001165065"/>
    </source>
</evidence>
<evidence type="ECO:0000256" key="5">
    <source>
        <dbReference type="ARBA" id="ARBA00023002"/>
    </source>
</evidence>
<dbReference type="OrthoDB" id="10053569at2759"/>
<name>A0A9W7GJ66_9STRA</name>
<keyword evidence="4" id="KW-0521">NADP</keyword>
<keyword evidence="6" id="KW-0503">Monooxygenase</keyword>
<dbReference type="Pfam" id="PF01494">
    <property type="entry name" value="FAD_binding_3"/>
    <property type="match status" value="1"/>
</dbReference>
<dbReference type="GO" id="GO:0070189">
    <property type="term" value="P:kynurenine metabolic process"/>
    <property type="evidence" value="ECO:0007669"/>
    <property type="project" value="TreeGrafter"/>
</dbReference>
<protein>
    <recommendedName>
        <fullName evidence="7">FAD-binding domain-containing protein</fullName>
    </recommendedName>
</protein>
<keyword evidence="2" id="KW-0285">Flavoprotein</keyword>
<keyword evidence="5" id="KW-0560">Oxidoreductase</keyword>
<dbReference type="Gene3D" id="3.50.50.60">
    <property type="entry name" value="FAD/NAD(P)-binding domain"/>
    <property type="match status" value="1"/>
</dbReference>
<dbReference type="InterPro" id="IPR036188">
    <property type="entry name" value="FAD/NAD-bd_sf"/>
</dbReference>
<keyword evidence="9" id="KW-1185">Reference proteome</keyword>
<dbReference type="AlphaFoldDB" id="A0A9W7GJ66"/>
<evidence type="ECO:0000256" key="2">
    <source>
        <dbReference type="ARBA" id="ARBA00022630"/>
    </source>
</evidence>
<evidence type="ECO:0000256" key="3">
    <source>
        <dbReference type="ARBA" id="ARBA00022827"/>
    </source>
</evidence>
<reference evidence="9" key="1">
    <citation type="journal article" date="2023" name="Commun. Biol.">
        <title>Genome analysis of Parmales, the sister group of diatoms, reveals the evolutionary specialization of diatoms from phago-mixotrophs to photoautotrophs.</title>
        <authorList>
            <person name="Ban H."/>
            <person name="Sato S."/>
            <person name="Yoshikawa S."/>
            <person name="Yamada K."/>
            <person name="Nakamura Y."/>
            <person name="Ichinomiya M."/>
            <person name="Sato N."/>
            <person name="Blanc-Mathieu R."/>
            <person name="Endo H."/>
            <person name="Kuwata A."/>
            <person name="Ogata H."/>
        </authorList>
    </citation>
    <scope>NUCLEOTIDE SEQUENCE [LARGE SCALE GENOMIC DNA]</scope>
</reference>
<dbReference type="Proteomes" id="UP001165065">
    <property type="component" value="Unassembled WGS sequence"/>
</dbReference>
<gene>
    <name evidence="8" type="ORF">TrCOL_g8419</name>
</gene>
<dbReference type="PANTHER" id="PTHR46028">
    <property type="entry name" value="KYNURENINE 3-MONOOXYGENASE"/>
    <property type="match status" value="1"/>
</dbReference>
<dbReference type="InterPro" id="IPR002938">
    <property type="entry name" value="FAD-bd"/>
</dbReference>
<feature type="domain" description="FAD-binding" evidence="7">
    <location>
        <begin position="363"/>
        <end position="426"/>
    </location>
</feature>
<proteinExistence type="predicted"/>
<accession>A0A9W7GJ66</accession>